<reference evidence="1" key="1">
    <citation type="journal article" date="2020" name="Nature">
        <title>Giant virus diversity and host interactions through global metagenomics.</title>
        <authorList>
            <person name="Schulz F."/>
            <person name="Roux S."/>
            <person name="Paez-Espino D."/>
            <person name="Jungbluth S."/>
            <person name="Walsh D.A."/>
            <person name="Denef V.J."/>
            <person name="McMahon K.D."/>
            <person name="Konstantinidis K.T."/>
            <person name="Eloe-Fadrosh E.A."/>
            <person name="Kyrpides N.C."/>
            <person name="Woyke T."/>
        </authorList>
    </citation>
    <scope>NUCLEOTIDE SEQUENCE</scope>
    <source>
        <strain evidence="1">GVMAG-M-3300009182-78</strain>
    </source>
</reference>
<evidence type="ECO:0008006" key="2">
    <source>
        <dbReference type="Google" id="ProtNLM"/>
    </source>
</evidence>
<proteinExistence type="predicted"/>
<protein>
    <recommendedName>
        <fullName evidence="2">Nucleotide-diphospho-sugar transferase domain-containing protein</fullName>
    </recommendedName>
</protein>
<organism evidence="1">
    <name type="scientific">viral metagenome</name>
    <dbReference type="NCBI Taxonomy" id="1070528"/>
    <lineage>
        <taxon>unclassified sequences</taxon>
        <taxon>metagenomes</taxon>
        <taxon>organismal metagenomes</taxon>
    </lineage>
</organism>
<name>A0A6C0B0B7_9ZZZZ</name>
<sequence>MNAIVFFCFRPLKRIFDFAKLLKNSDYDIFVSINDNSYILPDYDNSAITVIKLDDNQVGNAGYFNSNNNMRYKVCSRDKAFYYFNRISNTNYKHIWFIEEDVFIPTTKTISDIDSKYPEGDFMSNSYFIVDNDINNLNNFANINKQAPFIQYDKTNKFYQSWAFEDLHFKDFLQFPWLKGMTCAIRVSMNFLKMIDIFASKYKILLMDEVLYPTLSLHNNLSIVNPVELSSIVFTRDFNKDDIIRNNFYWNYDDIRPDYLFHPIKDLDLQVFLRKTYNFT</sequence>
<accession>A0A6C0B0B7</accession>
<dbReference type="AlphaFoldDB" id="A0A6C0B0B7"/>
<evidence type="ECO:0000313" key="1">
    <source>
        <dbReference type="EMBL" id="QHS85470.1"/>
    </source>
</evidence>
<dbReference type="EMBL" id="MN739043">
    <property type="protein sequence ID" value="QHS85470.1"/>
    <property type="molecule type" value="Genomic_DNA"/>
</dbReference>